<reference evidence="1" key="1">
    <citation type="submission" date="2021-06" db="EMBL/GenBank/DDBJ databases">
        <authorList>
            <person name="Kallberg Y."/>
            <person name="Tangrot J."/>
            <person name="Rosling A."/>
        </authorList>
    </citation>
    <scope>NUCLEOTIDE SEQUENCE</scope>
    <source>
        <strain evidence="1">MA461A</strain>
    </source>
</reference>
<protein>
    <submittedName>
        <fullName evidence="1">1967_t:CDS:1</fullName>
    </submittedName>
</protein>
<proteinExistence type="predicted"/>
<name>A0ACA9SRW8_9GLOM</name>
<keyword evidence="2" id="KW-1185">Reference proteome</keyword>
<evidence type="ECO:0000313" key="1">
    <source>
        <dbReference type="EMBL" id="CAG8847422.1"/>
    </source>
</evidence>
<organism evidence="1 2">
    <name type="scientific">Racocetra persica</name>
    <dbReference type="NCBI Taxonomy" id="160502"/>
    <lineage>
        <taxon>Eukaryota</taxon>
        <taxon>Fungi</taxon>
        <taxon>Fungi incertae sedis</taxon>
        <taxon>Mucoromycota</taxon>
        <taxon>Glomeromycotina</taxon>
        <taxon>Glomeromycetes</taxon>
        <taxon>Diversisporales</taxon>
        <taxon>Gigasporaceae</taxon>
        <taxon>Racocetra</taxon>
    </lineage>
</organism>
<evidence type="ECO:0000313" key="2">
    <source>
        <dbReference type="Proteomes" id="UP000789920"/>
    </source>
</evidence>
<accession>A0ACA9SRW8</accession>
<gene>
    <name evidence="1" type="ORF">RPERSI_LOCUS34625</name>
</gene>
<feature type="non-terminal residue" evidence="1">
    <location>
        <position position="85"/>
    </location>
</feature>
<comment type="caution">
    <text evidence="1">The sequence shown here is derived from an EMBL/GenBank/DDBJ whole genome shotgun (WGS) entry which is preliminary data.</text>
</comment>
<dbReference type="EMBL" id="CAJVQC010155835">
    <property type="protein sequence ID" value="CAG8847422.1"/>
    <property type="molecule type" value="Genomic_DNA"/>
</dbReference>
<dbReference type="Proteomes" id="UP000789920">
    <property type="component" value="Unassembled WGS sequence"/>
</dbReference>
<sequence length="85" mass="9844">MHFSWYRFRNDMLLCGVWLNDRAEIIANDHCNLTTPSYVAFTDTKCLIGDPAKNQVAMNPYNTVFGAKRLIGRRFNDPEVQSDMK</sequence>